<accession>A0ABX1JB94</accession>
<keyword evidence="2" id="KW-1185">Reference proteome</keyword>
<reference evidence="1 2" key="1">
    <citation type="submission" date="2020-04" db="EMBL/GenBank/DDBJ databases">
        <title>Novel species.</title>
        <authorList>
            <person name="Teo W.F.A."/>
            <person name="Lipun K."/>
            <person name="Srisuk N."/>
            <person name="Duangmal K."/>
        </authorList>
    </citation>
    <scope>NUCLEOTIDE SEQUENCE [LARGE SCALE GENOMIC DNA]</scope>
    <source>
        <strain evidence="1 2">K13G38</strain>
    </source>
</reference>
<proteinExistence type="predicted"/>
<name>A0ABX1JB94_9PSEU</name>
<evidence type="ECO:0000313" key="1">
    <source>
        <dbReference type="EMBL" id="NKQ57062.1"/>
    </source>
</evidence>
<dbReference type="RefSeq" id="WP_168520085.1">
    <property type="nucleotide sequence ID" value="NZ_JAAXLS010000030.1"/>
</dbReference>
<sequence>MRPTPAELISHVRRILRDVVEPELDSAYAKARLAEIRATLAQVEWDDAGLQLARDVTTLRELLSRCRQWIESDEVRKAHFADNLALMASLPHGAIEDFAAGNGTRVRYHEVVIALIDPLEDWLSTGQDDGTGLRLRGELLSTVVR</sequence>
<comment type="caution">
    <text evidence="1">The sequence shown here is derived from an EMBL/GenBank/DDBJ whole genome shotgun (WGS) entry which is preliminary data.</text>
</comment>
<evidence type="ECO:0000313" key="2">
    <source>
        <dbReference type="Proteomes" id="UP000715441"/>
    </source>
</evidence>
<protein>
    <submittedName>
        <fullName evidence="1">Uncharacterized protein</fullName>
    </submittedName>
</protein>
<organism evidence="1 2">
    <name type="scientific">Amycolatopsis acididurans</name>
    <dbReference type="NCBI Taxonomy" id="2724524"/>
    <lineage>
        <taxon>Bacteria</taxon>
        <taxon>Bacillati</taxon>
        <taxon>Actinomycetota</taxon>
        <taxon>Actinomycetes</taxon>
        <taxon>Pseudonocardiales</taxon>
        <taxon>Pseudonocardiaceae</taxon>
        <taxon>Amycolatopsis</taxon>
    </lineage>
</organism>
<dbReference type="Proteomes" id="UP000715441">
    <property type="component" value="Unassembled WGS sequence"/>
</dbReference>
<gene>
    <name evidence="1" type="ORF">HFP15_29750</name>
</gene>
<dbReference type="EMBL" id="JAAXLS010000030">
    <property type="protein sequence ID" value="NKQ57062.1"/>
    <property type="molecule type" value="Genomic_DNA"/>
</dbReference>